<dbReference type="InterPro" id="IPR017853">
    <property type="entry name" value="GH"/>
</dbReference>
<comment type="similarity">
    <text evidence="2 4">Belongs to the glycosyl hydrolase 31 family.</text>
</comment>
<keyword evidence="10" id="KW-1185">Reference proteome</keyword>
<dbReference type="PANTHER" id="PTHR22762">
    <property type="entry name" value="ALPHA-GLUCOSIDASE"/>
    <property type="match status" value="1"/>
</dbReference>
<dbReference type="EMBL" id="LR824546">
    <property type="protein sequence ID" value="CAH1637398.1"/>
    <property type="molecule type" value="Genomic_DNA"/>
</dbReference>
<feature type="domain" description="Glycoside hydrolase family 31 TIM barrel" evidence="7">
    <location>
        <begin position="325"/>
        <end position="693"/>
    </location>
</feature>
<dbReference type="SUPFAM" id="SSF51011">
    <property type="entry name" value="Glycosyl hydrolase domain"/>
    <property type="match status" value="1"/>
</dbReference>
<dbReference type="CDD" id="cd14752">
    <property type="entry name" value="GH31_N"/>
    <property type="match status" value="1"/>
</dbReference>
<feature type="transmembrane region" description="Helical" evidence="6">
    <location>
        <begin position="41"/>
        <end position="60"/>
    </location>
</feature>
<gene>
    <name evidence="9" type="ORF">SPLIT_LOCUS2759</name>
</gene>
<evidence type="ECO:0000256" key="4">
    <source>
        <dbReference type="RuleBase" id="RU361185"/>
    </source>
</evidence>
<keyword evidence="6" id="KW-1133">Transmembrane helix</keyword>
<dbReference type="SUPFAM" id="SSF74650">
    <property type="entry name" value="Galactose mutarotase-like"/>
    <property type="match status" value="1"/>
</dbReference>
<dbReference type="InterPro" id="IPR048395">
    <property type="entry name" value="Glyco_hydro_31_C"/>
</dbReference>
<dbReference type="AlphaFoldDB" id="A0A9P0MZW7"/>
<dbReference type="GO" id="GO:0006491">
    <property type="term" value="P:N-glycan processing"/>
    <property type="evidence" value="ECO:0007669"/>
    <property type="project" value="TreeGrafter"/>
</dbReference>
<dbReference type="InterPro" id="IPR000322">
    <property type="entry name" value="Glyco_hydro_31_TIM"/>
</dbReference>
<keyword evidence="4" id="KW-0378">Hydrolase</keyword>
<keyword evidence="6" id="KW-0812">Transmembrane</keyword>
<dbReference type="Gene3D" id="3.20.20.80">
    <property type="entry name" value="Glycosidases"/>
    <property type="match status" value="1"/>
</dbReference>
<organism evidence="9 10">
    <name type="scientific">Spodoptera littoralis</name>
    <name type="common">Egyptian cotton leafworm</name>
    <dbReference type="NCBI Taxonomy" id="7109"/>
    <lineage>
        <taxon>Eukaryota</taxon>
        <taxon>Metazoa</taxon>
        <taxon>Ecdysozoa</taxon>
        <taxon>Arthropoda</taxon>
        <taxon>Hexapoda</taxon>
        <taxon>Insecta</taxon>
        <taxon>Pterygota</taxon>
        <taxon>Neoptera</taxon>
        <taxon>Endopterygota</taxon>
        <taxon>Lepidoptera</taxon>
        <taxon>Glossata</taxon>
        <taxon>Ditrysia</taxon>
        <taxon>Noctuoidea</taxon>
        <taxon>Noctuidae</taxon>
        <taxon>Amphipyrinae</taxon>
        <taxon>Spodoptera</taxon>
    </lineage>
</organism>
<dbReference type="GO" id="GO:0090599">
    <property type="term" value="F:alpha-glucosidase activity"/>
    <property type="evidence" value="ECO:0007669"/>
    <property type="project" value="TreeGrafter"/>
</dbReference>
<evidence type="ECO:0000256" key="1">
    <source>
        <dbReference type="ARBA" id="ARBA00004370"/>
    </source>
</evidence>
<evidence type="ECO:0000256" key="2">
    <source>
        <dbReference type="ARBA" id="ARBA00007806"/>
    </source>
</evidence>
<evidence type="ECO:0000256" key="5">
    <source>
        <dbReference type="SAM" id="MobiDB-lite"/>
    </source>
</evidence>
<dbReference type="PANTHER" id="PTHR22762:SF167">
    <property type="entry name" value="LYSOSOMAL ALPHA-GLUCOSIDASE-LIKE PROTEIN"/>
    <property type="match status" value="1"/>
</dbReference>
<keyword evidence="4" id="KW-0326">Glycosidase</keyword>
<evidence type="ECO:0000256" key="6">
    <source>
        <dbReference type="SAM" id="Phobius"/>
    </source>
</evidence>
<feature type="domain" description="Glycosyl hydrolase family 31 C-terminal" evidence="8">
    <location>
        <begin position="699"/>
        <end position="785"/>
    </location>
</feature>
<dbReference type="Gene3D" id="2.60.40.1180">
    <property type="entry name" value="Golgi alpha-mannosidase II"/>
    <property type="match status" value="1"/>
</dbReference>
<dbReference type="Gene3D" id="2.60.40.1760">
    <property type="entry name" value="glycosyl hydrolase (family 31)"/>
    <property type="match status" value="1"/>
</dbReference>
<evidence type="ECO:0000259" key="8">
    <source>
        <dbReference type="Pfam" id="PF21365"/>
    </source>
</evidence>
<reference evidence="9" key="1">
    <citation type="submission" date="2022-02" db="EMBL/GenBank/DDBJ databases">
        <authorList>
            <person name="King R."/>
        </authorList>
    </citation>
    <scope>NUCLEOTIDE SEQUENCE</scope>
</reference>
<feature type="compositionally biased region" description="Polar residues" evidence="5">
    <location>
        <begin position="856"/>
        <end position="873"/>
    </location>
</feature>
<sequence>MIPHVDGHKDEQEEDHIPFAIENPKNVKWYDQVLLNRPLRVVVVMLIVAILVPVLMYRYVFFPTLELAPTDGLSMGSCVVARDARLPCGRESVPPEECHPQCCYDNTNHLCYHRYPSRFSYLLREEWTERLNMTPRTLSLPYGSSTSVRNIRLSINEVSASHLTLTFHQSTDIIGRRIHEKNYNYEVMRPELNIIVSSNQGVIFNTARGPLIASDNIWELTFKLTDETLYGLGEIPLEPGTVKVIYNHKGGLSSIPLIFAKSNGSYHGLLIDTISPTEVIVRRDNQLVLRSITNYGLKIHLFVGPEPADIMRDAMDTIKVKKNLEYWMLGAHICREAVQDDPLADLRTFLSTATSQEVPFESHCGALPIVFDTQCNSDMVHVVNQGSILVKSAGKKFVPQVSPYIKYTPPPAESDEEEGTTENIEPKTKTTIMAEDRCFDDEKFDQYIIRDPDSSSPYKGKANGYDIIYPGFSRGSDDFMNALWNYNTDFDGIILENTWPLDEYEKDFSDIQDHLPYFSDSFEDAFHLVPQWNASRPIRVFGRAPANVEFPGEMYFKSHNDYGNRFATAFRVIKGSVPTLSTSPWMNGQVAINRQGISTSWTNLRKELVEASLGGVSGHWYWSSPVCGDTDDFDKSYQTRLCAKWYMAATYMPMIKIHSKVHERDPLGFVGTDRRQMIKALNRRLSLLPYFYTTLQEGPLLRPMFFQYPSIDNITDLTTQFAVGNDLLIVPNLQPMQTHVHVRMPPGTWYEFWSGLEIFGAVGEAVTMTTTDADFFSLVRAGSIIVMQKDAQLTAELTRLHSGFSLLVALDCDSTLSTDNDEEKLTTEPITTTDDDSISDDRENTSPAAHGESVTEKVTGQTEDGEVSTTTQSGDRLVRECEATGKLFMSEKMSILIKATARTVTISALGKDFSVFCDPHDAIWAKTVNEIIVFGLDDEKNNYDDSRVVKMTIDLCELMVKEEISSRYLGN</sequence>
<evidence type="ECO:0000313" key="10">
    <source>
        <dbReference type="Proteomes" id="UP001153321"/>
    </source>
</evidence>
<name>A0A9P0MZW7_SPOLI</name>
<dbReference type="CDD" id="cd00111">
    <property type="entry name" value="Trefoil"/>
    <property type="match status" value="1"/>
</dbReference>
<dbReference type="GO" id="GO:0016020">
    <property type="term" value="C:membrane"/>
    <property type="evidence" value="ECO:0007669"/>
    <property type="project" value="UniProtKB-SubCell"/>
</dbReference>
<dbReference type="Pfam" id="PF21365">
    <property type="entry name" value="Glyco_hydro_31_3rd"/>
    <property type="match status" value="1"/>
</dbReference>
<dbReference type="SUPFAM" id="SSF51445">
    <property type="entry name" value="(Trans)glycosidases"/>
    <property type="match status" value="1"/>
</dbReference>
<dbReference type="InterPro" id="IPR000519">
    <property type="entry name" value="P_trefoil_dom"/>
</dbReference>
<proteinExistence type="inferred from homology"/>
<feature type="region of interest" description="Disordered" evidence="5">
    <location>
        <begin position="818"/>
        <end position="873"/>
    </location>
</feature>
<evidence type="ECO:0000313" key="9">
    <source>
        <dbReference type="EMBL" id="CAH1637398.1"/>
    </source>
</evidence>
<accession>A0A9P0MZW7</accession>
<dbReference type="Pfam" id="PF01055">
    <property type="entry name" value="Glyco_hydro_31_2nd"/>
    <property type="match status" value="1"/>
</dbReference>
<comment type="subcellular location">
    <subcellularLocation>
        <location evidence="1">Membrane</location>
    </subcellularLocation>
</comment>
<evidence type="ECO:0000256" key="3">
    <source>
        <dbReference type="ARBA" id="ARBA00023136"/>
    </source>
</evidence>
<dbReference type="GO" id="GO:0030246">
    <property type="term" value="F:carbohydrate binding"/>
    <property type="evidence" value="ECO:0007669"/>
    <property type="project" value="InterPro"/>
</dbReference>
<protein>
    <submittedName>
        <fullName evidence="9">Uncharacterized protein</fullName>
    </submittedName>
</protein>
<dbReference type="Proteomes" id="UP001153321">
    <property type="component" value="Chromosome 15"/>
</dbReference>
<dbReference type="InterPro" id="IPR011013">
    <property type="entry name" value="Gal_mutarotase_sf_dom"/>
</dbReference>
<evidence type="ECO:0000259" key="7">
    <source>
        <dbReference type="Pfam" id="PF01055"/>
    </source>
</evidence>
<dbReference type="GO" id="GO:0005975">
    <property type="term" value="P:carbohydrate metabolic process"/>
    <property type="evidence" value="ECO:0007669"/>
    <property type="project" value="InterPro"/>
</dbReference>
<keyword evidence="3 6" id="KW-0472">Membrane</keyword>
<dbReference type="InterPro" id="IPR013780">
    <property type="entry name" value="Glyco_hydro_b"/>
</dbReference>